<dbReference type="NCBIfam" id="TIGR01906">
    <property type="entry name" value="integ_TIGR01906"/>
    <property type="match status" value="1"/>
</dbReference>
<organism evidence="2 3">
    <name type="scientific">Erysipelothrix piscisicarius</name>
    <dbReference type="NCBI Taxonomy" id="2485784"/>
    <lineage>
        <taxon>Bacteria</taxon>
        <taxon>Bacillati</taxon>
        <taxon>Bacillota</taxon>
        <taxon>Erysipelotrichia</taxon>
        <taxon>Erysipelotrichales</taxon>
        <taxon>Erysipelotrichaceae</taxon>
        <taxon>Erysipelothrix</taxon>
    </lineage>
</organism>
<dbReference type="Proteomes" id="UP000278804">
    <property type="component" value="Chromosome"/>
</dbReference>
<keyword evidence="1" id="KW-0812">Transmembrane</keyword>
<proteinExistence type="predicted"/>
<dbReference type="AlphaFoldDB" id="A0A3Q8S7W5"/>
<keyword evidence="3" id="KW-1185">Reference proteome</keyword>
<evidence type="ECO:0000256" key="1">
    <source>
        <dbReference type="SAM" id="Phobius"/>
    </source>
</evidence>
<reference evidence="2 3" key="1">
    <citation type="journal article" date="2020" name="Int. J. Syst. Evol. Microbiol.">
        <title>Description of Erysipelothrix piscisicarius sp. nov., an emergent fish pathogen, and assessment of virulence using a tiger barb (Puntigrus tetrazona) infection model.</title>
        <authorList>
            <person name="Pomaranski E.K."/>
            <person name="Griffin M.J."/>
            <person name="Camus A.C."/>
            <person name="Armwood A.R."/>
            <person name="Shelley J."/>
            <person name="Waldbieser G.C."/>
            <person name="LaFrentz B.R."/>
            <person name="Garcia J.C."/>
            <person name="Yanong R."/>
            <person name="Soto E."/>
        </authorList>
    </citation>
    <scope>NUCLEOTIDE SEQUENCE [LARGE SCALE GENOMIC DNA]</scope>
    <source>
        <strain evidence="2 3">15TAL0474</strain>
    </source>
</reference>
<dbReference type="KEGG" id="eri:EEI45_07065"/>
<dbReference type="RefSeq" id="WP_125164685.1">
    <property type="nucleotide sequence ID" value="NZ_CP034234.1"/>
</dbReference>
<protein>
    <submittedName>
        <fullName evidence="2">TIGR01906 family membrane protein</fullName>
    </submittedName>
</protein>
<feature type="transmembrane region" description="Helical" evidence="1">
    <location>
        <begin position="197"/>
        <end position="218"/>
    </location>
</feature>
<dbReference type="EMBL" id="CP034234">
    <property type="protein sequence ID" value="AZK44518.1"/>
    <property type="molecule type" value="Genomic_DNA"/>
</dbReference>
<dbReference type="InterPro" id="IPR010178">
    <property type="entry name" value="Lit"/>
</dbReference>
<feature type="transmembrane region" description="Helical" evidence="1">
    <location>
        <begin position="103"/>
        <end position="123"/>
    </location>
</feature>
<sequence length="239" mass="27543">MKRKCYGFAVMIFVICMMIIAIDLLSFNRRMYETFYKRDQTAQKIGITETELEDVTVQLLNYLKDREPSLSQTVVINGETVPMFNEREQEHMKDVKVLYQKAMLFRNLGMIFVAMMIVVSLGSGDYLDLVLNRDVLGSSLMILLMILGTIGMIAILDFDTFWLTFHNIVFSNDLWLLNPRVDRLILLVPEPFFMGLVYQILAATAALFALMGGAYFGLDWKVKYDSRRALRTGDSSEHR</sequence>
<accession>A0A3Q8S7W5</accession>
<evidence type="ECO:0000313" key="2">
    <source>
        <dbReference type="EMBL" id="AZK44518.1"/>
    </source>
</evidence>
<feature type="transmembrane region" description="Helical" evidence="1">
    <location>
        <begin position="135"/>
        <end position="156"/>
    </location>
</feature>
<name>A0A3Q8S7W5_9FIRM</name>
<dbReference type="Pfam" id="PF07314">
    <property type="entry name" value="Lit"/>
    <property type="match status" value="1"/>
</dbReference>
<evidence type="ECO:0000313" key="3">
    <source>
        <dbReference type="Proteomes" id="UP000278804"/>
    </source>
</evidence>
<keyword evidence="1" id="KW-0472">Membrane</keyword>
<feature type="transmembrane region" description="Helical" evidence="1">
    <location>
        <begin position="6"/>
        <end position="27"/>
    </location>
</feature>
<keyword evidence="1" id="KW-1133">Transmembrane helix</keyword>
<gene>
    <name evidence="2" type="ORF">EEI45_07065</name>
</gene>